<feature type="domain" description="TonB-dependent receptor-like beta-barrel" evidence="11">
    <location>
        <begin position="400"/>
        <end position="798"/>
    </location>
</feature>
<keyword evidence="6 8" id="KW-0472">Membrane</keyword>
<organism evidence="13 14">
    <name type="scientific">Aquimarina intermedia</name>
    <dbReference type="NCBI Taxonomy" id="350814"/>
    <lineage>
        <taxon>Bacteria</taxon>
        <taxon>Pseudomonadati</taxon>
        <taxon>Bacteroidota</taxon>
        <taxon>Flavobacteriia</taxon>
        <taxon>Flavobacteriales</taxon>
        <taxon>Flavobacteriaceae</taxon>
        <taxon>Aquimarina</taxon>
    </lineage>
</organism>
<gene>
    <name evidence="13" type="ORF">BD809_107100</name>
</gene>
<evidence type="ECO:0000256" key="1">
    <source>
        <dbReference type="ARBA" id="ARBA00004571"/>
    </source>
</evidence>
<evidence type="ECO:0000256" key="8">
    <source>
        <dbReference type="PROSITE-ProRule" id="PRU01360"/>
    </source>
</evidence>
<dbReference type="SUPFAM" id="SSF49464">
    <property type="entry name" value="Carboxypeptidase regulatory domain-like"/>
    <property type="match status" value="1"/>
</dbReference>
<feature type="signal peptide" evidence="10">
    <location>
        <begin position="1"/>
        <end position="21"/>
    </location>
</feature>
<sequence length="981" mass="108671">MKTFTISSWIFFWLIPLSFFAQSTVSGVVSDAGNGQPIPGVNIIVKGTSNGTTSDFDGRYSITNVNQGDILTFSYVGFKPQEVVYAGNNTINVSLEVDAAELEQVVLIGYGTTRKKDLTGSVSTVTAEELNKGVTTSPADLLTGKAPGVQITSAGGAPGSAQTIRIRGGASLNASNKPLFIIDGVPIDNDDIAGLRDPLNIINPNDIESFTILKDASATAIYGSRASNGVILITTKKGTSGNDLRVNYESNISIQDVTQSIDVLSADQFRQVVNERGNPTQIGLLGTANTDWQDEIFQQSISHTHNISLSGGMENFTYRASVGYNNQEGVLLTSALERTTLSAALSHKFFENHLKINLNTKTALIKNRFADTGAIGAAIVFDPTQPVFGDFPQYDNFYQWTEANGSPITLAAKNPVAMLRQQDDSSNAFKSISNIQFDYKFHFLPELRANLNLGLDKTSSNGSKVRTQSYFSSYAFNTGLSAQDTYAQEKENKLLNATLNYTKEFNNLNFGVLVGYEYQDFHTEQIDFTNIQDPEIETLKDTFLNLNLQSYFTRVNLGYDSRYLFTFTYRRDGTSRFNEDNRWGNFPAAAVAWNISNESFLEDSSTVSDLKLRAGWGITGQQDLGTGFYLPYIPTYTGSNQNSQYPVGNGFVTTFRADPYNDNLKWEETTTYNIGLDYGFFNDRLSGSIDAYYRETEDLLITNLSFPAGSGLSNKGAANVGVIENKGVEFSLNAIPVQTDDLQLNIGFNITYFDTEISELYATQDPNFIGIPQGGIAGGTGNNIQIHSVGYTPFTYYVYQQVYDTNGDPIEGVFVDRNNDGQVNPDDLYRHEQPAAEIFAGLNTDLSYKNWGFNMAWRGSFGNYAYNNVQSNTGYYNNMLRYDNTLSNSVENVLESNFTSENFLSDYYIQDASFVKLDRVTLSYDFNNLFEKIRNVRLYATVQNVLTITDYDGLDPEIQGGIDNNIYPRPTIYLFGVNVDF</sequence>
<evidence type="ECO:0000256" key="9">
    <source>
        <dbReference type="RuleBase" id="RU003357"/>
    </source>
</evidence>
<dbReference type="NCBIfam" id="TIGR04056">
    <property type="entry name" value="OMP_RagA_SusC"/>
    <property type="match status" value="1"/>
</dbReference>
<keyword evidence="14" id="KW-1185">Reference proteome</keyword>
<dbReference type="Proteomes" id="UP000324376">
    <property type="component" value="Unassembled WGS sequence"/>
</dbReference>
<keyword evidence="10" id="KW-0732">Signal</keyword>
<evidence type="ECO:0000256" key="3">
    <source>
        <dbReference type="ARBA" id="ARBA00022452"/>
    </source>
</evidence>
<keyword evidence="4 8" id="KW-0812">Transmembrane</keyword>
<dbReference type="Pfam" id="PF00593">
    <property type="entry name" value="TonB_dep_Rec_b-barrel"/>
    <property type="match status" value="1"/>
</dbReference>
<comment type="similarity">
    <text evidence="8 9">Belongs to the TonB-dependent receptor family.</text>
</comment>
<keyword evidence="2 8" id="KW-0813">Transport</keyword>
<dbReference type="RefSeq" id="WP_148783092.1">
    <property type="nucleotide sequence ID" value="NZ_VNHU01000007.1"/>
</dbReference>
<accession>A0A5S5C1A3</accession>
<dbReference type="GO" id="GO:0009279">
    <property type="term" value="C:cell outer membrane"/>
    <property type="evidence" value="ECO:0007669"/>
    <property type="project" value="UniProtKB-SubCell"/>
</dbReference>
<dbReference type="InterPro" id="IPR039426">
    <property type="entry name" value="TonB-dep_rcpt-like"/>
</dbReference>
<dbReference type="Gene3D" id="2.40.170.20">
    <property type="entry name" value="TonB-dependent receptor, beta-barrel domain"/>
    <property type="match status" value="1"/>
</dbReference>
<dbReference type="Pfam" id="PF13715">
    <property type="entry name" value="CarbopepD_reg_2"/>
    <property type="match status" value="1"/>
</dbReference>
<dbReference type="InterPro" id="IPR037066">
    <property type="entry name" value="Plug_dom_sf"/>
</dbReference>
<dbReference type="InterPro" id="IPR008969">
    <property type="entry name" value="CarboxyPept-like_regulatory"/>
</dbReference>
<dbReference type="InterPro" id="IPR023997">
    <property type="entry name" value="TonB-dep_OMP_SusC/RagA_CS"/>
</dbReference>
<dbReference type="Gene3D" id="2.60.40.1120">
    <property type="entry name" value="Carboxypeptidase-like, regulatory domain"/>
    <property type="match status" value="1"/>
</dbReference>
<feature type="domain" description="TonB-dependent receptor plug" evidence="12">
    <location>
        <begin position="115"/>
        <end position="230"/>
    </location>
</feature>
<proteinExistence type="inferred from homology"/>
<dbReference type="OrthoDB" id="9768177at2"/>
<dbReference type="EMBL" id="VNHU01000007">
    <property type="protein sequence ID" value="TYP72216.1"/>
    <property type="molecule type" value="Genomic_DNA"/>
</dbReference>
<dbReference type="PROSITE" id="PS52016">
    <property type="entry name" value="TONB_DEPENDENT_REC_3"/>
    <property type="match status" value="1"/>
</dbReference>
<evidence type="ECO:0000256" key="2">
    <source>
        <dbReference type="ARBA" id="ARBA00022448"/>
    </source>
</evidence>
<evidence type="ECO:0000256" key="7">
    <source>
        <dbReference type="ARBA" id="ARBA00023237"/>
    </source>
</evidence>
<evidence type="ECO:0000259" key="12">
    <source>
        <dbReference type="Pfam" id="PF07715"/>
    </source>
</evidence>
<dbReference type="InterPro" id="IPR023996">
    <property type="entry name" value="TonB-dep_OMP_SusC/RagA"/>
</dbReference>
<dbReference type="InterPro" id="IPR012910">
    <property type="entry name" value="Plug_dom"/>
</dbReference>
<evidence type="ECO:0000256" key="10">
    <source>
        <dbReference type="SAM" id="SignalP"/>
    </source>
</evidence>
<evidence type="ECO:0000259" key="11">
    <source>
        <dbReference type="Pfam" id="PF00593"/>
    </source>
</evidence>
<dbReference type="SUPFAM" id="SSF56935">
    <property type="entry name" value="Porins"/>
    <property type="match status" value="1"/>
</dbReference>
<protein>
    <submittedName>
        <fullName evidence="13">Iron complex outermembrane receptor protein</fullName>
    </submittedName>
</protein>
<dbReference type="Gene3D" id="2.170.130.10">
    <property type="entry name" value="TonB-dependent receptor, plug domain"/>
    <property type="match status" value="1"/>
</dbReference>
<keyword evidence="5 9" id="KW-0798">TonB box</keyword>
<evidence type="ECO:0000256" key="6">
    <source>
        <dbReference type="ARBA" id="ARBA00023136"/>
    </source>
</evidence>
<evidence type="ECO:0000313" key="14">
    <source>
        <dbReference type="Proteomes" id="UP000324376"/>
    </source>
</evidence>
<dbReference type="FunFam" id="2.170.130.10:FF:000008">
    <property type="entry name" value="SusC/RagA family TonB-linked outer membrane protein"/>
    <property type="match status" value="1"/>
</dbReference>
<comment type="caution">
    <text evidence="13">The sequence shown here is derived from an EMBL/GenBank/DDBJ whole genome shotgun (WGS) entry which is preliminary data.</text>
</comment>
<dbReference type="Pfam" id="PF07715">
    <property type="entry name" value="Plug"/>
    <property type="match status" value="1"/>
</dbReference>
<feature type="chain" id="PRO_5024432296" evidence="10">
    <location>
        <begin position="22"/>
        <end position="981"/>
    </location>
</feature>
<keyword evidence="3 8" id="KW-1134">Transmembrane beta strand</keyword>
<keyword evidence="13" id="KW-0675">Receptor</keyword>
<evidence type="ECO:0000313" key="13">
    <source>
        <dbReference type="EMBL" id="TYP72216.1"/>
    </source>
</evidence>
<dbReference type="AlphaFoldDB" id="A0A5S5C1A3"/>
<reference evidence="13 14" key="1">
    <citation type="submission" date="2019-07" db="EMBL/GenBank/DDBJ databases">
        <title>Genomic Encyclopedia of Archaeal and Bacterial Type Strains, Phase II (KMG-II): from individual species to whole genera.</title>
        <authorList>
            <person name="Goeker M."/>
        </authorList>
    </citation>
    <scope>NUCLEOTIDE SEQUENCE [LARGE SCALE GENOMIC DNA]</scope>
    <source>
        <strain evidence="13 14">DSM 17527</strain>
    </source>
</reference>
<dbReference type="InterPro" id="IPR036942">
    <property type="entry name" value="Beta-barrel_TonB_sf"/>
</dbReference>
<evidence type="ECO:0000256" key="4">
    <source>
        <dbReference type="ARBA" id="ARBA00022692"/>
    </source>
</evidence>
<keyword evidence="7 8" id="KW-0998">Cell outer membrane</keyword>
<comment type="subcellular location">
    <subcellularLocation>
        <location evidence="1 8">Cell outer membrane</location>
        <topology evidence="1 8">Multi-pass membrane protein</topology>
    </subcellularLocation>
</comment>
<evidence type="ECO:0000256" key="5">
    <source>
        <dbReference type="ARBA" id="ARBA00023077"/>
    </source>
</evidence>
<dbReference type="NCBIfam" id="TIGR04057">
    <property type="entry name" value="SusC_RagA_signa"/>
    <property type="match status" value="1"/>
</dbReference>
<name>A0A5S5C1A3_9FLAO</name>
<dbReference type="InterPro" id="IPR000531">
    <property type="entry name" value="Beta-barrel_TonB"/>
</dbReference>